<dbReference type="GO" id="GO:0030246">
    <property type="term" value="F:carbohydrate binding"/>
    <property type="evidence" value="ECO:0007669"/>
    <property type="project" value="UniProtKB-KW"/>
</dbReference>
<proteinExistence type="predicted"/>
<keyword evidence="1 3" id="KW-0732">Signal</keyword>
<dbReference type="PANTHER" id="PTHR33589:SF3">
    <property type="entry name" value="ZYMOGEN GRANULE MEMBRANE PROTEIN 16-LIKE"/>
    <property type="match status" value="1"/>
</dbReference>
<evidence type="ECO:0000256" key="3">
    <source>
        <dbReference type="SAM" id="SignalP"/>
    </source>
</evidence>
<dbReference type="PROSITE" id="PS51752">
    <property type="entry name" value="JACALIN_LECTIN"/>
    <property type="match status" value="1"/>
</dbReference>
<gene>
    <name evidence="5" type="ORF">IRJ41_001847</name>
</gene>
<evidence type="ECO:0000313" key="5">
    <source>
        <dbReference type="EMBL" id="KAI7806193.1"/>
    </source>
</evidence>
<keyword evidence="6" id="KW-1185">Reference proteome</keyword>
<evidence type="ECO:0000313" key="6">
    <source>
        <dbReference type="Proteomes" id="UP001059041"/>
    </source>
</evidence>
<dbReference type="AlphaFoldDB" id="A0A9W7WPZ5"/>
<dbReference type="InterPro" id="IPR036404">
    <property type="entry name" value="Jacalin-like_lectin_dom_sf"/>
</dbReference>
<keyword evidence="2" id="KW-0430">Lectin</keyword>
<feature type="domain" description="Jacalin-type lectin" evidence="4">
    <location>
        <begin position="25"/>
        <end position="159"/>
    </location>
</feature>
<dbReference type="InterPro" id="IPR052321">
    <property type="entry name" value="PolyBind_ProtTraffic"/>
</dbReference>
<dbReference type="Pfam" id="PF01419">
    <property type="entry name" value="Jacalin"/>
    <property type="match status" value="1"/>
</dbReference>
<accession>A0A9W7WPZ5</accession>
<evidence type="ECO:0000259" key="4">
    <source>
        <dbReference type="PROSITE" id="PS51752"/>
    </source>
</evidence>
<organism evidence="5 6">
    <name type="scientific">Triplophysa rosa</name>
    <name type="common">Cave loach</name>
    <dbReference type="NCBI Taxonomy" id="992332"/>
    <lineage>
        <taxon>Eukaryota</taxon>
        <taxon>Metazoa</taxon>
        <taxon>Chordata</taxon>
        <taxon>Craniata</taxon>
        <taxon>Vertebrata</taxon>
        <taxon>Euteleostomi</taxon>
        <taxon>Actinopterygii</taxon>
        <taxon>Neopterygii</taxon>
        <taxon>Teleostei</taxon>
        <taxon>Ostariophysi</taxon>
        <taxon>Cypriniformes</taxon>
        <taxon>Nemacheilidae</taxon>
        <taxon>Triplophysa</taxon>
    </lineage>
</organism>
<evidence type="ECO:0000256" key="2">
    <source>
        <dbReference type="ARBA" id="ARBA00022734"/>
    </source>
</evidence>
<dbReference type="SUPFAM" id="SSF51101">
    <property type="entry name" value="Mannose-binding lectins"/>
    <property type="match status" value="1"/>
</dbReference>
<dbReference type="PANTHER" id="PTHR33589">
    <property type="entry name" value="OS11G0524900 PROTEIN"/>
    <property type="match status" value="1"/>
</dbReference>
<evidence type="ECO:0000256" key="1">
    <source>
        <dbReference type="ARBA" id="ARBA00022729"/>
    </source>
</evidence>
<reference evidence="5" key="1">
    <citation type="submission" date="2021-02" db="EMBL/GenBank/DDBJ databases">
        <title>Comparative genomics reveals that relaxation of natural selection precedes convergent phenotypic evolution of cavefish.</title>
        <authorList>
            <person name="Peng Z."/>
        </authorList>
    </citation>
    <scope>NUCLEOTIDE SEQUENCE</scope>
    <source>
        <tissue evidence="5">Muscle</tissue>
    </source>
</reference>
<feature type="signal peptide" evidence="3">
    <location>
        <begin position="1"/>
        <end position="17"/>
    </location>
</feature>
<comment type="caution">
    <text evidence="5">The sequence shown here is derived from an EMBL/GenBank/DDBJ whole genome shotgun (WGS) entry which is preliminary data.</text>
</comment>
<sequence length="168" mass="18368">MLHVIVVLAGLCTMGMAMPLPDFYSYSPEAGGGTGVMYSTAHEGHITGIRIWEYASAYIGGIQLRYDGNWTDLVCVNSGTPMEMLLVEDEFIVQVSGKHDSGYIFELMFVTNHGRSFKVGQPSGTSFHLFPTHDGSELRFLSGRHNGWGITSIAAHWAVYSSDNSVTP</sequence>
<dbReference type="Proteomes" id="UP001059041">
    <property type="component" value="Linkage Group LG8"/>
</dbReference>
<name>A0A9W7WPZ5_TRIRA</name>
<dbReference type="OrthoDB" id="2415936at2759"/>
<feature type="chain" id="PRO_5040887980" evidence="3">
    <location>
        <begin position="18"/>
        <end position="168"/>
    </location>
</feature>
<dbReference type="EMBL" id="JAFHDT010000008">
    <property type="protein sequence ID" value="KAI7806193.1"/>
    <property type="molecule type" value="Genomic_DNA"/>
</dbReference>
<protein>
    <submittedName>
        <fullName evidence="5">Zymogen granule membrane protein 16-like</fullName>
    </submittedName>
</protein>
<dbReference type="Gene3D" id="2.100.10.30">
    <property type="entry name" value="Jacalin-like lectin domain"/>
    <property type="match status" value="1"/>
</dbReference>
<dbReference type="InterPro" id="IPR001229">
    <property type="entry name" value="Jacalin-like_lectin_dom"/>
</dbReference>
<dbReference type="SMART" id="SM00915">
    <property type="entry name" value="Jacalin"/>
    <property type="match status" value="1"/>
</dbReference>